<dbReference type="AlphaFoldDB" id="X1G9N8"/>
<dbReference type="InterPro" id="IPR036568">
    <property type="entry name" value="GGCT-like_sf"/>
</dbReference>
<dbReference type="InterPro" id="IPR009288">
    <property type="entry name" value="AIG2-like_dom"/>
</dbReference>
<evidence type="ECO:0000313" key="3">
    <source>
        <dbReference type="EMBL" id="GAH41505.1"/>
    </source>
</evidence>
<evidence type="ECO:0000256" key="1">
    <source>
        <dbReference type="ARBA" id="ARBA00023239"/>
    </source>
</evidence>
<dbReference type="EMBL" id="BARU01011127">
    <property type="protein sequence ID" value="GAH41505.1"/>
    <property type="molecule type" value="Genomic_DNA"/>
</dbReference>
<dbReference type="SUPFAM" id="SSF110857">
    <property type="entry name" value="Gamma-glutamyl cyclotransferase-like"/>
    <property type="match status" value="1"/>
</dbReference>
<feature type="non-terminal residue" evidence="3">
    <location>
        <position position="94"/>
    </location>
</feature>
<organism evidence="3">
    <name type="scientific">marine sediment metagenome</name>
    <dbReference type="NCBI Taxonomy" id="412755"/>
    <lineage>
        <taxon>unclassified sequences</taxon>
        <taxon>metagenomes</taxon>
        <taxon>ecological metagenomes</taxon>
    </lineage>
</organism>
<proteinExistence type="predicted"/>
<feature type="domain" description="Gamma-glutamylcyclotransferase AIG2-like" evidence="2">
    <location>
        <begin position="4"/>
        <end position="92"/>
    </location>
</feature>
<accession>X1G9N8</accession>
<protein>
    <recommendedName>
        <fullName evidence="2">Gamma-glutamylcyclotransferase AIG2-like domain-containing protein</fullName>
    </recommendedName>
</protein>
<dbReference type="InterPro" id="IPR017939">
    <property type="entry name" value="G-Glutamylcylcotransferase"/>
</dbReference>
<dbReference type="PANTHER" id="PTHR12935">
    <property type="entry name" value="GAMMA-GLUTAMYLCYCLOTRANSFERASE"/>
    <property type="match status" value="1"/>
</dbReference>
<dbReference type="CDD" id="cd06661">
    <property type="entry name" value="GGCT_like"/>
    <property type="match status" value="1"/>
</dbReference>
<comment type="caution">
    <text evidence="3">The sequence shown here is derived from an EMBL/GenBank/DDBJ whole genome shotgun (WGS) entry which is preliminary data.</text>
</comment>
<gene>
    <name evidence="3" type="ORF">S03H2_20983</name>
</gene>
<dbReference type="GO" id="GO:0003839">
    <property type="term" value="F:gamma-glutamylcyclotransferase activity"/>
    <property type="evidence" value="ECO:0007669"/>
    <property type="project" value="InterPro"/>
</dbReference>
<sequence>MYHFSYGSNLNHKQMNRRCPDNKFIKRACLDNYKFVYDGHSSNRGGAVANILESADSIVWGGLYEINKSDLENLDICEGYPGSYDRKKMKVEDD</sequence>
<reference evidence="3" key="1">
    <citation type="journal article" date="2014" name="Front. Microbiol.">
        <title>High frequency of phylogenetically diverse reductive dehalogenase-homologous genes in deep subseafloor sedimentary metagenomes.</title>
        <authorList>
            <person name="Kawai M."/>
            <person name="Futagami T."/>
            <person name="Toyoda A."/>
            <person name="Takaki Y."/>
            <person name="Nishi S."/>
            <person name="Hori S."/>
            <person name="Arai W."/>
            <person name="Tsubouchi T."/>
            <person name="Morono Y."/>
            <person name="Uchiyama I."/>
            <person name="Ito T."/>
            <person name="Fujiyama A."/>
            <person name="Inagaki F."/>
            <person name="Takami H."/>
        </authorList>
    </citation>
    <scope>NUCLEOTIDE SEQUENCE</scope>
    <source>
        <strain evidence="3">Expedition CK06-06</strain>
    </source>
</reference>
<keyword evidence="1" id="KW-0456">Lyase</keyword>
<dbReference type="Pfam" id="PF06094">
    <property type="entry name" value="GGACT"/>
    <property type="match status" value="1"/>
</dbReference>
<evidence type="ECO:0000259" key="2">
    <source>
        <dbReference type="Pfam" id="PF06094"/>
    </source>
</evidence>
<name>X1G9N8_9ZZZZ</name>
<dbReference type="PANTHER" id="PTHR12935:SF0">
    <property type="entry name" value="GAMMA-GLUTAMYLCYCLOTRANSFERASE"/>
    <property type="match status" value="1"/>
</dbReference>
<dbReference type="Gene3D" id="3.10.490.10">
    <property type="entry name" value="Gamma-glutamyl cyclotransferase-like"/>
    <property type="match status" value="1"/>
</dbReference>
<dbReference type="InterPro" id="IPR013024">
    <property type="entry name" value="GGCT-like"/>
</dbReference>